<dbReference type="SMART" id="SM00388">
    <property type="entry name" value="HisKA"/>
    <property type="match status" value="1"/>
</dbReference>
<evidence type="ECO:0000256" key="6">
    <source>
        <dbReference type="ARBA" id="ARBA00022741"/>
    </source>
</evidence>
<evidence type="ECO:0000256" key="5">
    <source>
        <dbReference type="ARBA" id="ARBA00022679"/>
    </source>
</evidence>
<keyword evidence="6" id="KW-0547">Nucleotide-binding</keyword>
<dbReference type="EC" id="2.7.13.3" evidence="3"/>
<dbReference type="SUPFAM" id="SSF55874">
    <property type="entry name" value="ATPase domain of HSP90 chaperone/DNA topoisomerase II/histidine kinase"/>
    <property type="match status" value="1"/>
</dbReference>
<dbReference type="InterPro" id="IPR003661">
    <property type="entry name" value="HisK_dim/P_dom"/>
</dbReference>
<evidence type="ECO:0000256" key="3">
    <source>
        <dbReference type="ARBA" id="ARBA00012438"/>
    </source>
</evidence>
<gene>
    <name evidence="11" type="ORF">DGD08_10735</name>
</gene>
<keyword evidence="9" id="KW-0472">Membrane</keyword>
<feature type="transmembrane region" description="Helical" evidence="9">
    <location>
        <begin position="12"/>
        <end position="37"/>
    </location>
</feature>
<dbReference type="InterPro" id="IPR050980">
    <property type="entry name" value="2C_sensor_his_kinase"/>
</dbReference>
<evidence type="ECO:0000256" key="1">
    <source>
        <dbReference type="ARBA" id="ARBA00000085"/>
    </source>
</evidence>
<evidence type="ECO:0000259" key="10">
    <source>
        <dbReference type="PROSITE" id="PS50109"/>
    </source>
</evidence>
<dbReference type="SUPFAM" id="SSF47384">
    <property type="entry name" value="Homodimeric domain of signal transducing histidine kinase"/>
    <property type="match status" value="1"/>
</dbReference>
<dbReference type="GO" id="GO:0000155">
    <property type="term" value="F:phosphorelay sensor kinase activity"/>
    <property type="evidence" value="ECO:0007669"/>
    <property type="project" value="InterPro"/>
</dbReference>
<organism evidence="11 12">
    <name type="scientific">Gemmatimonas aurantiaca</name>
    <dbReference type="NCBI Taxonomy" id="173480"/>
    <lineage>
        <taxon>Bacteria</taxon>
        <taxon>Pseudomonadati</taxon>
        <taxon>Gemmatimonadota</taxon>
        <taxon>Gemmatimonadia</taxon>
        <taxon>Gemmatimonadales</taxon>
        <taxon>Gemmatimonadaceae</taxon>
        <taxon>Gemmatimonas</taxon>
    </lineage>
</organism>
<dbReference type="EMBL" id="DPIY01000010">
    <property type="protein sequence ID" value="HCT57664.1"/>
    <property type="molecule type" value="Genomic_DNA"/>
</dbReference>
<feature type="domain" description="Histidine kinase" evidence="10">
    <location>
        <begin position="226"/>
        <end position="415"/>
    </location>
</feature>
<reference evidence="11 12" key="1">
    <citation type="journal article" date="2018" name="Nat. Biotechnol.">
        <title>A standardized bacterial taxonomy based on genome phylogeny substantially revises the tree of life.</title>
        <authorList>
            <person name="Parks D.H."/>
            <person name="Chuvochina M."/>
            <person name="Waite D.W."/>
            <person name="Rinke C."/>
            <person name="Skarshewski A."/>
            <person name="Chaumeil P.A."/>
            <person name="Hugenholtz P."/>
        </authorList>
    </citation>
    <scope>NUCLEOTIDE SEQUENCE [LARGE SCALE GENOMIC DNA]</scope>
    <source>
        <strain evidence="11">UBA8844</strain>
    </source>
</reference>
<dbReference type="GO" id="GO:0005886">
    <property type="term" value="C:plasma membrane"/>
    <property type="evidence" value="ECO:0007669"/>
    <property type="project" value="UniProtKB-SubCell"/>
</dbReference>
<keyword evidence="9" id="KW-1133">Transmembrane helix</keyword>
<evidence type="ECO:0000313" key="12">
    <source>
        <dbReference type="Proteomes" id="UP000264071"/>
    </source>
</evidence>
<keyword evidence="7 11" id="KW-0418">Kinase</keyword>
<dbReference type="CDD" id="cd00082">
    <property type="entry name" value="HisKA"/>
    <property type="match status" value="1"/>
</dbReference>
<sequence>MAAPVTRPLQRHLLQAFAAVTIGISLLAALLALALAYQVEDDVIEASLHADADAAILAYHQTGQWPTLPEHLRIVGTGAAWPSDIARLAREEPERREFPGREGRYYHTRQLIGTHGARSDSAWLIAEVGDRLALRPMRRRLWWMIAAGLILTLGVSLLVARRLSRGISEPLGQLTRQVADWSPTQHVPALVGPWQHDEVRALAMRLDLSMQHIRDLLAREREFVSGASHELRTPISVVRSASDLLMRDPALPDSAVVHVQRVHTASLQLEETTAALLALAREEEAGGEAHAMRIVPLLEQIVVRESMARGDESSRLDVTIEISDDCMVTVRPAVLQIIGRNLLGNAMRHTMSGYVVVRRDADWLVVRNHGVVATWPDEGVTPYVVRADQEGVHFGLTLVHRLCARHEHPLIITRGPDWFEARVRLFHLG</sequence>
<dbReference type="Gene3D" id="1.10.287.130">
    <property type="match status" value="1"/>
</dbReference>
<dbReference type="InterPro" id="IPR005467">
    <property type="entry name" value="His_kinase_dom"/>
</dbReference>
<dbReference type="Gene3D" id="3.30.565.10">
    <property type="entry name" value="Histidine kinase-like ATPase, C-terminal domain"/>
    <property type="match status" value="1"/>
</dbReference>
<evidence type="ECO:0000313" key="11">
    <source>
        <dbReference type="EMBL" id="HCT57664.1"/>
    </source>
</evidence>
<comment type="catalytic activity">
    <reaction evidence="1">
        <text>ATP + protein L-histidine = ADP + protein N-phospho-L-histidine.</text>
        <dbReference type="EC" id="2.7.13.3"/>
    </reaction>
</comment>
<accession>A0A3D4VA10</accession>
<keyword evidence="8" id="KW-0067">ATP-binding</keyword>
<keyword evidence="4" id="KW-1003">Cell membrane</keyword>
<comment type="subcellular location">
    <subcellularLocation>
        <location evidence="2">Cell membrane</location>
        <topology evidence="2">Multi-pass membrane protein</topology>
    </subcellularLocation>
</comment>
<dbReference type="PANTHER" id="PTHR44936:SF10">
    <property type="entry name" value="SENSOR PROTEIN RSTB"/>
    <property type="match status" value="1"/>
</dbReference>
<dbReference type="PROSITE" id="PS50109">
    <property type="entry name" value="HIS_KIN"/>
    <property type="match status" value="1"/>
</dbReference>
<dbReference type="Proteomes" id="UP000264071">
    <property type="component" value="Unassembled WGS sequence"/>
</dbReference>
<comment type="caution">
    <text evidence="11">The sequence shown here is derived from an EMBL/GenBank/DDBJ whole genome shotgun (WGS) entry which is preliminary data.</text>
</comment>
<proteinExistence type="predicted"/>
<dbReference type="Pfam" id="PF00512">
    <property type="entry name" value="HisKA"/>
    <property type="match status" value="1"/>
</dbReference>
<feature type="transmembrane region" description="Helical" evidence="9">
    <location>
        <begin position="141"/>
        <end position="160"/>
    </location>
</feature>
<protein>
    <recommendedName>
        <fullName evidence="3">histidine kinase</fullName>
        <ecNumber evidence="3">2.7.13.3</ecNumber>
    </recommendedName>
</protein>
<dbReference type="AlphaFoldDB" id="A0A3D4VA10"/>
<keyword evidence="9" id="KW-0812">Transmembrane</keyword>
<dbReference type="InterPro" id="IPR036097">
    <property type="entry name" value="HisK_dim/P_sf"/>
</dbReference>
<evidence type="ECO:0000256" key="8">
    <source>
        <dbReference type="ARBA" id="ARBA00022840"/>
    </source>
</evidence>
<dbReference type="GO" id="GO:0005524">
    <property type="term" value="F:ATP binding"/>
    <property type="evidence" value="ECO:0007669"/>
    <property type="project" value="UniProtKB-KW"/>
</dbReference>
<evidence type="ECO:0000256" key="4">
    <source>
        <dbReference type="ARBA" id="ARBA00022475"/>
    </source>
</evidence>
<dbReference type="InterPro" id="IPR036890">
    <property type="entry name" value="HATPase_C_sf"/>
</dbReference>
<evidence type="ECO:0000256" key="2">
    <source>
        <dbReference type="ARBA" id="ARBA00004651"/>
    </source>
</evidence>
<evidence type="ECO:0000256" key="7">
    <source>
        <dbReference type="ARBA" id="ARBA00022777"/>
    </source>
</evidence>
<name>A0A3D4VA10_9BACT</name>
<dbReference type="PANTHER" id="PTHR44936">
    <property type="entry name" value="SENSOR PROTEIN CREC"/>
    <property type="match status" value="1"/>
</dbReference>
<evidence type="ECO:0000256" key="9">
    <source>
        <dbReference type="SAM" id="Phobius"/>
    </source>
</evidence>
<keyword evidence="5" id="KW-0808">Transferase</keyword>